<name>A0A6V7YBX3_MELEN</name>
<gene>
    <name evidence="2" type="ORF">MENT_LOCUS63116</name>
</gene>
<keyword evidence="1" id="KW-1133">Transmembrane helix</keyword>
<feature type="transmembrane region" description="Helical" evidence="1">
    <location>
        <begin position="77"/>
        <end position="94"/>
    </location>
</feature>
<keyword evidence="1" id="KW-0812">Transmembrane</keyword>
<feature type="transmembrane region" description="Helical" evidence="1">
    <location>
        <begin position="44"/>
        <end position="68"/>
    </location>
</feature>
<dbReference type="Gene3D" id="1.20.1070.10">
    <property type="entry name" value="Rhodopsin 7-helix transmembrane proteins"/>
    <property type="match status" value="1"/>
</dbReference>
<dbReference type="EMBL" id="CAJEWN010003970">
    <property type="protein sequence ID" value="CAD2209014.1"/>
    <property type="molecule type" value="Genomic_DNA"/>
</dbReference>
<protein>
    <submittedName>
        <fullName evidence="2">Uncharacterized protein</fullName>
    </submittedName>
</protein>
<dbReference type="SUPFAM" id="SSF81321">
    <property type="entry name" value="Family A G protein-coupled receptor-like"/>
    <property type="match status" value="1"/>
</dbReference>
<organism evidence="2 3">
    <name type="scientific">Meloidogyne enterolobii</name>
    <name type="common">Root-knot nematode worm</name>
    <name type="synonym">Meloidogyne mayaguensis</name>
    <dbReference type="NCBI Taxonomy" id="390850"/>
    <lineage>
        <taxon>Eukaryota</taxon>
        <taxon>Metazoa</taxon>
        <taxon>Ecdysozoa</taxon>
        <taxon>Nematoda</taxon>
        <taxon>Chromadorea</taxon>
        <taxon>Rhabditida</taxon>
        <taxon>Tylenchina</taxon>
        <taxon>Tylenchomorpha</taxon>
        <taxon>Tylenchoidea</taxon>
        <taxon>Meloidogynidae</taxon>
        <taxon>Meloidogyninae</taxon>
        <taxon>Meloidogyne</taxon>
    </lineage>
</organism>
<sequence>MLETTNFNQEQPSSTKSIVNEVIISAIDCDAEMTPPPLNDLSQIIYSVLMPVVCLLGVVGAIICVFIFTRRQMRSSLSIYLAAYLFSILCFSSARQ</sequence>
<proteinExistence type="predicted"/>
<comment type="caution">
    <text evidence="2">The sequence shown here is derived from an EMBL/GenBank/DDBJ whole genome shotgun (WGS) entry which is preliminary data.</text>
</comment>
<dbReference type="Proteomes" id="UP000580250">
    <property type="component" value="Unassembled WGS sequence"/>
</dbReference>
<dbReference type="AlphaFoldDB" id="A0A6V7YBX3"/>
<evidence type="ECO:0000313" key="2">
    <source>
        <dbReference type="EMBL" id="CAD2209014.1"/>
    </source>
</evidence>
<evidence type="ECO:0000256" key="1">
    <source>
        <dbReference type="SAM" id="Phobius"/>
    </source>
</evidence>
<reference evidence="2 3" key="1">
    <citation type="submission" date="2020-08" db="EMBL/GenBank/DDBJ databases">
        <authorList>
            <person name="Koutsovoulos G."/>
            <person name="Danchin GJ E."/>
        </authorList>
    </citation>
    <scope>NUCLEOTIDE SEQUENCE [LARGE SCALE GENOMIC DNA]</scope>
</reference>
<accession>A0A6V7YBX3</accession>
<dbReference type="OrthoDB" id="10411745at2759"/>
<keyword evidence="1" id="KW-0472">Membrane</keyword>
<evidence type="ECO:0000313" key="3">
    <source>
        <dbReference type="Proteomes" id="UP000580250"/>
    </source>
</evidence>